<comment type="caution">
    <text evidence="1">The sequence shown here is derived from an EMBL/GenBank/DDBJ whole genome shotgun (WGS) entry which is preliminary data.</text>
</comment>
<sequence length="183" mass="19914">MPFAVARTRDEAYLYLDLHPCEDCGSVDTAWDSALVDVGGELANRYAGTCASCGRPREYLFGLPERETVPVGFPTFGGPEPSQLVDAGQWLWVADLSAEGAAAEDPEEARGTLAIAIAAVEEILKFMGAEAERVPERAFWSEIGRRVRDQDPARFTRARLVELREDLSRRAAGAGTARERGVG</sequence>
<organism evidence="1 2">
    <name type="scientific">Actinoallomurus vinaceus</name>
    <dbReference type="NCBI Taxonomy" id="1080074"/>
    <lineage>
        <taxon>Bacteria</taxon>
        <taxon>Bacillati</taxon>
        <taxon>Actinomycetota</taxon>
        <taxon>Actinomycetes</taxon>
        <taxon>Streptosporangiales</taxon>
        <taxon>Thermomonosporaceae</taxon>
        <taxon>Actinoallomurus</taxon>
    </lineage>
</organism>
<gene>
    <name evidence="1" type="ORF">GCM10023196_107310</name>
</gene>
<dbReference type="RefSeq" id="WP_345444579.1">
    <property type="nucleotide sequence ID" value="NZ_BAABHK010000035.1"/>
</dbReference>
<reference evidence="2" key="1">
    <citation type="journal article" date="2019" name="Int. J. Syst. Evol. Microbiol.">
        <title>The Global Catalogue of Microorganisms (GCM) 10K type strain sequencing project: providing services to taxonomists for standard genome sequencing and annotation.</title>
        <authorList>
            <consortium name="The Broad Institute Genomics Platform"/>
            <consortium name="The Broad Institute Genome Sequencing Center for Infectious Disease"/>
            <person name="Wu L."/>
            <person name="Ma J."/>
        </authorList>
    </citation>
    <scope>NUCLEOTIDE SEQUENCE [LARGE SCALE GENOMIC DNA]</scope>
    <source>
        <strain evidence="2">JCM 17939</strain>
    </source>
</reference>
<dbReference type="EMBL" id="BAABHK010000035">
    <property type="protein sequence ID" value="GAA4640707.1"/>
    <property type="molecule type" value="Genomic_DNA"/>
</dbReference>
<protein>
    <submittedName>
        <fullName evidence="1">Uncharacterized protein</fullName>
    </submittedName>
</protein>
<accession>A0ABP8UVR1</accession>
<dbReference type="Proteomes" id="UP001501442">
    <property type="component" value="Unassembled WGS sequence"/>
</dbReference>
<evidence type="ECO:0000313" key="2">
    <source>
        <dbReference type="Proteomes" id="UP001501442"/>
    </source>
</evidence>
<evidence type="ECO:0000313" key="1">
    <source>
        <dbReference type="EMBL" id="GAA4640707.1"/>
    </source>
</evidence>
<proteinExistence type="predicted"/>
<name>A0ABP8UVR1_9ACTN</name>
<keyword evidence="2" id="KW-1185">Reference proteome</keyword>